<feature type="region of interest" description="Disordered" evidence="1">
    <location>
        <begin position="186"/>
        <end position="218"/>
    </location>
</feature>
<sequence>MRRLVNLKLQRGTTVAKHTSEFQKLVNQLTSVDLQFEDETQALLLLSSLPKNWETLVVSLSNSAPNGKLTTSMVMDALFNEEPWRREMSTEDSDDSRALVLEGSRERGRGQGRGHQSACEILIRMENNTANRVVGKGIVRFRMADSKGCSFEASGGTLRVYKGNKEMLRERKTRGLYQLKESVQTGRATVRHGSNGISKKNRQGKLPLHKGTQNKHKGTWRLRSGTRAQGDDLRCVEVWPDTSGATSAGCLKRSSEEGDKVDFEKLNSD</sequence>
<feature type="region of interest" description="Disordered" evidence="1">
    <location>
        <begin position="242"/>
        <end position="269"/>
    </location>
</feature>
<feature type="compositionally biased region" description="Basic and acidic residues" evidence="1">
    <location>
        <begin position="253"/>
        <end position="269"/>
    </location>
</feature>
<name>A0A7J0GEV5_9ERIC</name>
<accession>A0A7J0GEV5</accession>
<feature type="region of interest" description="Disordered" evidence="1">
    <location>
        <begin position="86"/>
        <end position="114"/>
    </location>
</feature>
<evidence type="ECO:0000256" key="1">
    <source>
        <dbReference type="SAM" id="MobiDB-lite"/>
    </source>
</evidence>
<evidence type="ECO:0000313" key="2">
    <source>
        <dbReference type="EMBL" id="GFZ09248.1"/>
    </source>
</evidence>
<evidence type="ECO:0000313" key="3">
    <source>
        <dbReference type="Proteomes" id="UP000585474"/>
    </source>
</evidence>
<reference evidence="2 3" key="1">
    <citation type="submission" date="2019-07" db="EMBL/GenBank/DDBJ databases">
        <title>De Novo Assembly of kiwifruit Actinidia rufa.</title>
        <authorList>
            <person name="Sugita-Konishi S."/>
            <person name="Sato K."/>
            <person name="Mori E."/>
            <person name="Abe Y."/>
            <person name="Kisaki G."/>
            <person name="Hamano K."/>
            <person name="Suezawa K."/>
            <person name="Otani M."/>
            <person name="Fukuda T."/>
            <person name="Manabe T."/>
            <person name="Gomi K."/>
            <person name="Tabuchi M."/>
            <person name="Akimitsu K."/>
            <person name="Kataoka I."/>
        </authorList>
    </citation>
    <scope>NUCLEOTIDE SEQUENCE [LARGE SCALE GENOMIC DNA]</scope>
    <source>
        <strain evidence="3">cv. Fuchu</strain>
    </source>
</reference>
<dbReference type="Pfam" id="PF14223">
    <property type="entry name" value="Retrotran_gag_2"/>
    <property type="match status" value="1"/>
</dbReference>
<keyword evidence="3" id="KW-1185">Reference proteome</keyword>
<dbReference type="AlphaFoldDB" id="A0A7J0GEV5"/>
<comment type="caution">
    <text evidence="2">The sequence shown here is derived from an EMBL/GenBank/DDBJ whole genome shotgun (WGS) entry which is preliminary data.</text>
</comment>
<gene>
    <name evidence="2" type="ORF">Acr_20g0010560</name>
</gene>
<dbReference type="Proteomes" id="UP000585474">
    <property type="component" value="Unassembled WGS sequence"/>
</dbReference>
<dbReference type="EMBL" id="BJWL01000020">
    <property type="protein sequence ID" value="GFZ09248.1"/>
    <property type="molecule type" value="Genomic_DNA"/>
</dbReference>
<proteinExistence type="predicted"/>
<dbReference type="OrthoDB" id="6761949at2759"/>
<organism evidence="2 3">
    <name type="scientific">Actinidia rufa</name>
    <dbReference type="NCBI Taxonomy" id="165716"/>
    <lineage>
        <taxon>Eukaryota</taxon>
        <taxon>Viridiplantae</taxon>
        <taxon>Streptophyta</taxon>
        <taxon>Embryophyta</taxon>
        <taxon>Tracheophyta</taxon>
        <taxon>Spermatophyta</taxon>
        <taxon>Magnoliopsida</taxon>
        <taxon>eudicotyledons</taxon>
        <taxon>Gunneridae</taxon>
        <taxon>Pentapetalae</taxon>
        <taxon>asterids</taxon>
        <taxon>Ericales</taxon>
        <taxon>Actinidiaceae</taxon>
        <taxon>Actinidia</taxon>
    </lineage>
</organism>
<protein>
    <submittedName>
        <fullName evidence="2">Uncharacterized protein</fullName>
    </submittedName>
</protein>